<dbReference type="OrthoDB" id="3267868at2"/>
<evidence type="ECO:0000313" key="3">
    <source>
        <dbReference type="Proteomes" id="UP000293036"/>
    </source>
</evidence>
<keyword evidence="2" id="KW-0808">Transferase</keyword>
<dbReference type="Gene3D" id="3.40.630.30">
    <property type="match status" value="1"/>
</dbReference>
<feature type="domain" description="N-acetyltransferase" evidence="1">
    <location>
        <begin position="139"/>
        <end position="277"/>
    </location>
</feature>
<dbReference type="PROSITE" id="PS51186">
    <property type="entry name" value="GNAT"/>
    <property type="match status" value="1"/>
</dbReference>
<dbReference type="Proteomes" id="UP000293036">
    <property type="component" value="Unassembled WGS sequence"/>
</dbReference>
<name>A0A4Q9V1C3_9ACTO</name>
<organism evidence="2 3">
    <name type="scientific">Arcanobacterium bovis</name>
    <dbReference type="NCBI Taxonomy" id="2529275"/>
    <lineage>
        <taxon>Bacteria</taxon>
        <taxon>Bacillati</taxon>
        <taxon>Actinomycetota</taxon>
        <taxon>Actinomycetes</taxon>
        <taxon>Actinomycetales</taxon>
        <taxon>Actinomycetaceae</taxon>
        <taxon>Arcanobacterium</taxon>
    </lineage>
</organism>
<dbReference type="CDD" id="cd04301">
    <property type="entry name" value="NAT_SF"/>
    <property type="match status" value="1"/>
</dbReference>
<accession>A0A4Q9V1C3</accession>
<dbReference type="EMBL" id="SJDT01000002">
    <property type="protein sequence ID" value="TBW22894.1"/>
    <property type="molecule type" value="Genomic_DNA"/>
</dbReference>
<reference evidence="2 3" key="1">
    <citation type="submission" date="2019-02" db="EMBL/GenBank/DDBJ databases">
        <title>Arcanobacterium bovis sp. nov., isolated from the milk of a cow with mastitis.</title>
        <authorList>
            <person name="Sammra O."/>
            <person name="Foster G."/>
            <person name="Hassan A."/>
            <person name="Alssahen M."/>
            <person name="Laemmler C."/>
            <person name="Borowiak M."/>
            <person name="Malorny B."/>
            <person name="Abdulmawjood A."/>
        </authorList>
    </citation>
    <scope>NUCLEOTIDE SEQUENCE [LARGE SCALE GENOMIC DNA]</scope>
    <source>
        <strain evidence="2 3">C605018/01/1</strain>
    </source>
</reference>
<dbReference type="Pfam" id="PF00583">
    <property type="entry name" value="Acetyltransf_1"/>
    <property type="match status" value="1"/>
</dbReference>
<gene>
    <name evidence="2" type="ORF">EZJ44_03080</name>
</gene>
<dbReference type="GO" id="GO:0016747">
    <property type="term" value="F:acyltransferase activity, transferring groups other than amino-acyl groups"/>
    <property type="evidence" value="ECO:0007669"/>
    <property type="project" value="InterPro"/>
</dbReference>
<dbReference type="AlphaFoldDB" id="A0A4Q9V1C3"/>
<sequence>MAQEKLYKKTEERMDLLGGISSFFWQHEIAPWLESQKDRIVFYEGDDRAAVVILRSSDMAYAGVDYEGKAFGHPDRVIELLTSLDDAVLSKCEIMMNREVYEHMPHELRERCGAHWGHEWEFFFATEPIPSVQGDDAVVVLRAGSHGFRERRDEIMEVLQKANPISEAVDDIDTLDWFVIPGDNGRLACVMGASERGGKIHFAGLATDPDYRGKGFASAVMVASVNYWLSLDKTVFFGMWAWNHKARKLYLRLGITPGPHLIFCGPQPFKDYSTYAK</sequence>
<comment type="caution">
    <text evidence="2">The sequence shown here is derived from an EMBL/GenBank/DDBJ whole genome shotgun (WGS) entry which is preliminary data.</text>
</comment>
<dbReference type="RefSeq" id="WP_131279992.1">
    <property type="nucleotide sequence ID" value="NZ_JBHSLR010000009.1"/>
</dbReference>
<protein>
    <submittedName>
        <fullName evidence="2">GNAT family N-acetyltransferase</fullName>
    </submittedName>
</protein>
<keyword evidence="3" id="KW-1185">Reference proteome</keyword>
<dbReference type="InterPro" id="IPR000182">
    <property type="entry name" value="GNAT_dom"/>
</dbReference>
<proteinExistence type="predicted"/>
<dbReference type="InterPro" id="IPR016181">
    <property type="entry name" value="Acyl_CoA_acyltransferase"/>
</dbReference>
<evidence type="ECO:0000259" key="1">
    <source>
        <dbReference type="PROSITE" id="PS51186"/>
    </source>
</evidence>
<dbReference type="SUPFAM" id="SSF55729">
    <property type="entry name" value="Acyl-CoA N-acyltransferases (Nat)"/>
    <property type="match status" value="1"/>
</dbReference>
<evidence type="ECO:0000313" key="2">
    <source>
        <dbReference type="EMBL" id="TBW22894.1"/>
    </source>
</evidence>